<keyword evidence="4" id="KW-1185">Reference proteome</keyword>
<dbReference type="InterPro" id="IPR013424">
    <property type="entry name" value="Ice-binding_C"/>
</dbReference>
<gene>
    <name evidence="3" type="ORF">L6637_38265</name>
</gene>
<dbReference type="NCBIfam" id="TIGR02595">
    <property type="entry name" value="PEP_CTERM"/>
    <property type="match status" value="1"/>
</dbReference>
<reference evidence="3" key="1">
    <citation type="submission" date="2022-01" db="EMBL/GenBank/DDBJ databases">
        <title>Genome sequnece data of strain Bradyrhizobium sp. nov.</title>
        <authorList>
            <person name="Zhang J."/>
        </authorList>
    </citation>
    <scope>NUCLEOTIDE SEQUENCE</scope>
    <source>
        <strain evidence="3">WYCCWR 12774</strain>
    </source>
</reference>
<dbReference type="Pfam" id="PF07589">
    <property type="entry name" value="PEP-CTERM"/>
    <property type="match status" value="1"/>
</dbReference>
<keyword evidence="1" id="KW-0732">Signal</keyword>
<proteinExistence type="predicted"/>
<comment type="caution">
    <text evidence="3">The sequence shown here is derived from an EMBL/GenBank/DDBJ whole genome shotgun (WGS) entry which is preliminary data.</text>
</comment>
<feature type="signal peptide" evidence="1">
    <location>
        <begin position="1"/>
        <end position="22"/>
    </location>
</feature>
<evidence type="ECO:0000313" key="3">
    <source>
        <dbReference type="EMBL" id="MCG2672787.1"/>
    </source>
</evidence>
<feature type="domain" description="Ice-binding protein C-terminal" evidence="2">
    <location>
        <begin position="208"/>
        <end position="227"/>
    </location>
</feature>
<accession>A0ABS9M0H5</accession>
<evidence type="ECO:0000259" key="2">
    <source>
        <dbReference type="Pfam" id="PF07589"/>
    </source>
</evidence>
<feature type="chain" id="PRO_5045365890" evidence="1">
    <location>
        <begin position="23"/>
        <end position="241"/>
    </location>
</feature>
<evidence type="ECO:0000256" key="1">
    <source>
        <dbReference type="SAM" id="SignalP"/>
    </source>
</evidence>
<name>A0ABS9M0H5_9BRAD</name>
<organism evidence="3 4">
    <name type="scientific">Bradyrhizobium zhengyangense</name>
    <dbReference type="NCBI Taxonomy" id="2911009"/>
    <lineage>
        <taxon>Bacteria</taxon>
        <taxon>Pseudomonadati</taxon>
        <taxon>Pseudomonadota</taxon>
        <taxon>Alphaproteobacteria</taxon>
        <taxon>Hyphomicrobiales</taxon>
        <taxon>Nitrobacteraceae</taxon>
        <taxon>Bradyrhizobium</taxon>
    </lineage>
</organism>
<dbReference type="Proteomes" id="UP001139012">
    <property type="component" value="Unassembled WGS sequence"/>
</dbReference>
<evidence type="ECO:0000313" key="4">
    <source>
        <dbReference type="Proteomes" id="UP001139012"/>
    </source>
</evidence>
<sequence length="241" mass="25075">MNNKLLALSLLALSLPISLAQASQVQIDLSSQVNADLSTYSGGFNYPAGGTSLTIGAATFGLASYPGGSHLGAVQTLGQDNLPTSFVFGGLNITGVQTIYSLVNSAFGANGATTGQFIFTGTGGTFTFSLTEGVNIRDHFNDGFINTATSLYGSAYYGSSNEDRLDAQQFNVSGIGTLTQVEFDYIGDGVWGKGEPFLAALTTDTVSAVPEPSTWAMMLLGFLGLGFLHSRHRNRPALSAG</sequence>
<protein>
    <submittedName>
        <fullName evidence="3">PEP-CTERM sorting domain-containing protein</fullName>
    </submittedName>
</protein>
<dbReference type="EMBL" id="JAKLUA010000025">
    <property type="protein sequence ID" value="MCG2672787.1"/>
    <property type="molecule type" value="Genomic_DNA"/>
</dbReference>
<dbReference type="RefSeq" id="WP_237873978.1">
    <property type="nucleotide sequence ID" value="NZ_JAKLUA010000025.1"/>
</dbReference>